<reference evidence="2 4" key="2">
    <citation type="submission" date="2018-11" db="EMBL/GenBank/DDBJ databases">
        <title>Rhizobium chutanense sp. nov., isolated from root nodules of Phaseolus vulgaris in China.</title>
        <authorList>
            <person name="Huo Y."/>
        </authorList>
    </citation>
    <scope>NUCLEOTIDE SEQUENCE [LARGE SCALE GENOMIC DNA]</scope>
    <source>
        <strain evidence="2 4">C16</strain>
    </source>
</reference>
<evidence type="ECO:0000313" key="2">
    <source>
        <dbReference type="EMBL" id="RUM03661.1"/>
    </source>
</evidence>
<dbReference type="Proteomes" id="UP000220768">
    <property type="component" value="Unassembled WGS sequence"/>
</dbReference>
<proteinExistence type="predicted"/>
<sequence length="88" mass="9647">MSMPPQTNEAGRKFTLDLGAVWTGFSGERPPVPLDAAIIFAPAGELVPMALDVVRKGGTVADRQRSRLESERPRETRVRGEIRCGAWI</sequence>
<dbReference type="AlphaFoldDB" id="A0A2A6J353"/>
<evidence type="ECO:0000313" key="4">
    <source>
        <dbReference type="Proteomes" id="UP000278081"/>
    </source>
</evidence>
<gene>
    <name evidence="1" type="ORF">CO666_30290</name>
    <name evidence="2" type="ORF">EFR84_19415</name>
</gene>
<evidence type="ECO:0000313" key="3">
    <source>
        <dbReference type="Proteomes" id="UP000220768"/>
    </source>
</evidence>
<organism evidence="1 3">
    <name type="scientific">Rhizobium chutanense</name>
    <dbReference type="NCBI Taxonomy" id="2035448"/>
    <lineage>
        <taxon>Bacteria</taxon>
        <taxon>Pseudomonadati</taxon>
        <taxon>Pseudomonadota</taxon>
        <taxon>Alphaproteobacteria</taxon>
        <taxon>Hyphomicrobiales</taxon>
        <taxon>Rhizobiaceae</taxon>
        <taxon>Rhizobium/Agrobacterium group</taxon>
        <taxon>Rhizobium</taxon>
    </lineage>
</organism>
<name>A0A2A6J353_9HYPH</name>
<reference evidence="1 3" key="1">
    <citation type="submission" date="2017-09" db="EMBL/GenBank/DDBJ databases">
        <title>Comparative genomics of rhizobia isolated from Phaseolus vulgaris in China.</title>
        <authorList>
            <person name="Tong W."/>
        </authorList>
    </citation>
    <scope>NUCLEOTIDE SEQUENCE [LARGE SCALE GENOMIC DNA]</scope>
    <source>
        <strain evidence="1 3">C5</strain>
    </source>
</reference>
<keyword evidence="3" id="KW-1185">Reference proteome</keyword>
<dbReference type="Proteomes" id="UP000278081">
    <property type="component" value="Unassembled WGS sequence"/>
</dbReference>
<accession>A0A3S0T0F4</accession>
<comment type="caution">
    <text evidence="1">The sequence shown here is derived from an EMBL/GenBank/DDBJ whole genome shotgun (WGS) entry which is preliminary data.</text>
</comment>
<accession>A0A2A6J353</accession>
<protein>
    <submittedName>
        <fullName evidence="1">Alcohol dehydrogenase</fullName>
    </submittedName>
</protein>
<evidence type="ECO:0000313" key="1">
    <source>
        <dbReference type="EMBL" id="PDT00495.1"/>
    </source>
</evidence>
<dbReference type="EMBL" id="RJTJ01000017">
    <property type="protein sequence ID" value="RUM03661.1"/>
    <property type="molecule type" value="Genomic_DNA"/>
</dbReference>
<dbReference type="EMBL" id="NWSV01000036">
    <property type="protein sequence ID" value="PDT00495.1"/>
    <property type="molecule type" value="Genomic_DNA"/>
</dbReference>
<dbReference type="OrthoDB" id="8368698at2"/>